<gene>
    <name evidence="2" type="ORF">COO20_23505</name>
</gene>
<dbReference type="RefSeq" id="WP_101271012.1">
    <property type="nucleotide sequence ID" value="NZ_NWTK01000021.1"/>
</dbReference>
<dbReference type="Pfam" id="PF05076">
    <property type="entry name" value="SUFU"/>
    <property type="match status" value="1"/>
</dbReference>
<dbReference type="Proteomes" id="UP000233597">
    <property type="component" value="Unassembled WGS sequence"/>
</dbReference>
<name>A0A2N3KED1_9PROT</name>
<dbReference type="InterPro" id="IPR020941">
    <property type="entry name" value="SUFU-like_domain"/>
</dbReference>
<evidence type="ECO:0000313" key="2">
    <source>
        <dbReference type="EMBL" id="PKR48927.1"/>
    </source>
</evidence>
<reference evidence="2 3" key="1">
    <citation type="submission" date="2017-09" db="EMBL/GenBank/DDBJ databases">
        <title>Biodiversity and function of Thalassospira species in the particle-attached aromatic-hydrocarbon-degrading consortia from the surface seawater of the South China Sea.</title>
        <authorList>
            <person name="Dong C."/>
            <person name="Liu R."/>
            <person name="Shao Z."/>
        </authorList>
    </citation>
    <scope>NUCLEOTIDE SEQUENCE [LARGE SCALE GENOMIC DNA]</scope>
    <source>
        <strain evidence="2 3">CSC1P2</strain>
    </source>
</reference>
<comment type="caution">
    <text evidence="2">The sequence shown here is derived from an EMBL/GenBank/DDBJ whole genome shotgun (WGS) entry which is preliminary data.</text>
</comment>
<proteinExistence type="predicted"/>
<dbReference type="AlphaFoldDB" id="A0A2N3KED1"/>
<evidence type="ECO:0000313" key="3">
    <source>
        <dbReference type="Proteomes" id="UP000233597"/>
    </source>
</evidence>
<sequence length="186" mass="21549">MSIIDHIESYVGPIQEGWKDKRSGLNIQIIRCCDEIDESVDHFLSLGFSDFVLEVSPEKNARHEFLFSVRFFDDYSLVFSFLMTICEAVIVRAKAVLRGQYIRLPADVAAEMGFDALYCSIPMLQDHGFSGYDKVDPPVIFVWLIPIYSTELEFIEMNGWDRFEDMMVEQQPDLFSLSRKHIIQSE</sequence>
<evidence type="ECO:0000259" key="1">
    <source>
        <dbReference type="Pfam" id="PF05076"/>
    </source>
</evidence>
<protein>
    <submittedName>
        <fullName evidence="2">Suppressor of fused protein (SUFU)</fullName>
    </submittedName>
</protein>
<dbReference type="EMBL" id="NWTK01000021">
    <property type="protein sequence ID" value="PKR48927.1"/>
    <property type="molecule type" value="Genomic_DNA"/>
</dbReference>
<dbReference type="OrthoDB" id="1249375at2"/>
<feature type="domain" description="Suppressor of fused-like" evidence="1">
    <location>
        <begin position="27"/>
        <end position="180"/>
    </location>
</feature>
<accession>A0A2N3KED1</accession>
<organism evidence="2 3">
    <name type="scientific">Thalassospira marina</name>
    <dbReference type="NCBI Taxonomy" id="2048283"/>
    <lineage>
        <taxon>Bacteria</taxon>
        <taxon>Pseudomonadati</taxon>
        <taxon>Pseudomonadota</taxon>
        <taxon>Alphaproteobacteria</taxon>
        <taxon>Rhodospirillales</taxon>
        <taxon>Thalassospiraceae</taxon>
        <taxon>Thalassospira</taxon>
    </lineage>
</organism>